<dbReference type="SUPFAM" id="SSF81301">
    <property type="entry name" value="Nucleotidyltransferase"/>
    <property type="match status" value="1"/>
</dbReference>
<keyword evidence="5" id="KW-0479">Metal-binding</keyword>
<keyword evidence="8" id="KW-0460">Magnesium</keyword>
<evidence type="ECO:0000256" key="7">
    <source>
        <dbReference type="ARBA" id="ARBA00022840"/>
    </source>
</evidence>
<evidence type="ECO:0000256" key="3">
    <source>
        <dbReference type="ARBA" id="ARBA00022679"/>
    </source>
</evidence>
<dbReference type="InterPro" id="IPR043519">
    <property type="entry name" value="NT_sf"/>
</dbReference>
<keyword evidence="12" id="KW-1185">Reference proteome</keyword>
<dbReference type="RefSeq" id="WP_174440141.1">
    <property type="nucleotide sequence ID" value="NZ_BAABCC010000002.1"/>
</dbReference>
<reference evidence="11 12" key="1">
    <citation type="submission" date="2019-10" db="EMBL/GenBank/DDBJ databases">
        <title>Genome sequence of Azospirillum formosense CC-Nfb-7.</title>
        <authorList>
            <person name="Ambrosini A."/>
            <person name="Sant'Anna F.H."/>
            <person name="Cassan F.D."/>
            <person name="Souza E.M."/>
            <person name="Passaglia L.M.P."/>
        </authorList>
    </citation>
    <scope>NUCLEOTIDE SEQUENCE [LARGE SCALE GENOMIC DNA]</scope>
    <source>
        <strain evidence="11 12">CC-NFb-7</strain>
    </source>
</reference>
<evidence type="ECO:0000256" key="4">
    <source>
        <dbReference type="ARBA" id="ARBA00022695"/>
    </source>
</evidence>
<evidence type="ECO:0000313" key="11">
    <source>
        <dbReference type="EMBL" id="NUB21222.1"/>
    </source>
</evidence>
<dbReference type="InterPro" id="IPR052038">
    <property type="entry name" value="Type-VII_TA_antitoxin"/>
</dbReference>
<evidence type="ECO:0000313" key="12">
    <source>
        <dbReference type="Proteomes" id="UP000639419"/>
    </source>
</evidence>
<keyword evidence="3" id="KW-0808">Transferase</keyword>
<dbReference type="EMBL" id="WHOR01000154">
    <property type="protein sequence ID" value="NUB21222.1"/>
    <property type="molecule type" value="Genomic_DNA"/>
</dbReference>
<keyword evidence="4" id="KW-0548">Nucleotidyltransferase</keyword>
<dbReference type="CDD" id="cd05403">
    <property type="entry name" value="NT_KNTase_like"/>
    <property type="match status" value="1"/>
</dbReference>
<name>A0ABX2KZU9_9PROT</name>
<dbReference type="PANTHER" id="PTHR33571:SF12">
    <property type="entry name" value="BSL3053 PROTEIN"/>
    <property type="match status" value="1"/>
</dbReference>
<comment type="similarity">
    <text evidence="9">Belongs to the MntA antitoxin family.</text>
</comment>
<comment type="cofactor">
    <cofactor evidence="1">
        <name>Mg(2+)</name>
        <dbReference type="ChEBI" id="CHEBI:18420"/>
    </cofactor>
</comment>
<evidence type="ECO:0000256" key="9">
    <source>
        <dbReference type="ARBA" id="ARBA00038276"/>
    </source>
</evidence>
<evidence type="ECO:0000259" key="10">
    <source>
        <dbReference type="Pfam" id="PF01909"/>
    </source>
</evidence>
<gene>
    <name evidence="11" type="ORF">GBZ26_18740</name>
</gene>
<dbReference type="Pfam" id="PF01909">
    <property type="entry name" value="NTP_transf_2"/>
    <property type="match status" value="1"/>
</dbReference>
<sequence length="96" mass="10389">MRPSAALATHRAGLREIIANHGFENPRVFGSVNRAEDQEGSDLDILVDASARVSLFDLVAAQIAAETLTGVQIDLCTPHSLSAHFRDVVLREARPL</sequence>
<evidence type="ECO:0000256" key="6">
    <source>
        <dbReference type="ARBA" id="ARBA00022741"/>
    </source>
</evidence>
<keyword evidence="2" id="KW-1277">Toxin-antitoxin system</keyword>
<dbReference type="InterPro" id="IPR002934">
    <property type="entry name" value="Polymerase_NTP_transf_dom"/>
</dbReference>
<dbReference type="Gene3D" id="3.30.460.10">
    <property type="entry name" value="Beta Polymerase, domain 2"/>
    <property type="match status" value="1"/>
</dbReference>
<dbReference type="Proteomes" id="UP000639419">
    <property type="component" value="Unassembled WGS sequence"/>
</dbReference>
<evidence type="ECO:0000256" key="2">
    <source>
        <dbReference type="ARBA" id="ARBA00022649"/>
    </source>
</evidence>
<feature type="domain" description="Polymerase nucleotidyl transferase" evidence="10">
    <location>
        <begin position="28"/>
        <end position="92"/>
    </location>
</feature>
<keyword evidence="7" id="KW-0067">ATP-binding</keyword>
<keyword evidence="6" id="KW-0547">Nucleotide-binding</keyword>
<accession>A0ABX2KZU9</accession>
<evidence type="ECO:0000256" key="5">
    <source>
        <dbReference type="ARBA" id="ARBA00022723"/>
    </source>
</evidence>
<comment type="caution">
    <text evidence="11">The sequence shown here is derived from an EMBL/GenBank/DDBJ whole genome shotgun (WGS) entry which is preliminary data.</text>
</comment>
<dbReference type="PANTHER" id="PTHR33571">
    <property type="entry name" value="SSL8005 PROTEIN"/>
    <property type="match status" value="1"/>
</dbReference>
<organism evidence="11 12">
    <name type="scientific">Azospirillum formosense</name>
    <dbReference type="NCBI Taxonomy" id="861533"/>
    <lineage>
        <taxon>Bacteria</taxon>
        <taxon>Pseudomonadati</taxon>
        <taxon>Pseudomonadota</taxon>
        <taxon>Alphaproteobacteria</taxon>
        <taxon>Rhodospirillales</taxon>
        <taxon>Azospirillaceae</taxon>
        <taxon>Azospirillum</taxon>
    </lineage>
</organism>
<evidence type="ECO:0000256" key="8">
    <source>
        <dbReference type="ARBA" id="ARBA00022842"/>
    </source>
</evidence>
<proteinExistence type="inferred from homology"/>
<evidence type="ECO:0000256" key="1">
    <source>
        <dbReference type="ARBA" id="ARBA00001946"/>
    </source>
</evidence>
<protein>
    <submittedName>
        <fullName evidence="11">Nucleotidyltransferase</fullName>
    </submittedName>
</protein>